<name>H2P1W9_PONAB</name>
<organism evidence="3 4">
    <name type="scientific">Pongo abelii</name>
    <name type="common">Sumatran orangutan</name>
    <name type="synonym">Pongo pygmaeus abelii</name>
    <dbReference type="NCBI Taxonomy" id="9601"/>
    <lineage>
        <taxon>Eukaryota</taxon>
        <taxon>Metazoa</taxon>
        <taxon>Chordata</taxon>
        <taxon>Craniata</taxon>
        <taxon>Vertebrata</taxon>
        <taxon>Euteleostomi</taxon>
        <taxon>Mammalia</taxon>
        <taxon>Eutheria</taxon>
        <taxon>Euarchontoglires</taxon>
        <taxon>Primates</taxon>
        <taxon>Haplorrhini</taxon>
        <taxon>Catarrhini</taxon>
        <taxon>Hominidae</taxon>
        <taxon>Pongo</taxon>
    </lineage>
</organism>
<dbReference type="GO" id="GO:0005634">
    <property type="term" value="C:nucleus"/>
    <property type="evidence" value="ECO:0007669"/>
    <property type="project" value="TreeGrafter"/>
</dbReference>
<dbReference type="OMA" id="AETCHEK"/>
<feature type="transmembrane region" description="Helical" evidence="2">
    <location>
        <begin position="12"/>
        <end position="36"/>
    </location>
</feature>
<dbReference type="AlphaFoldDB" id="H2P1W9"/>
<gene>
    <name evidence="3" type="primary">ADIG</name>
</gene>
<reference evidence="3 4" key="1">
    <citation type="submission" date="2008-02" db="EMBL/GenBank/DDBJ databases">
        <title>A 6x draft sequence assembly of the Pongo pygmaeus abelii genome.</title>
        <authorList>
            <person name="Wilson R.K."/>
            <person name="Mardis E."/>
        </authorList>
    </citation>
    <scope>NUCLEOTIDE SEQUENCE [LARGE SCALE GENOMIC DNA]</scope>
</reference>
<protein>
    <submittedName>
        <fullName evidence="3">Adipogenin</fullName>
    </submittedName>
</protein>
<feature type="compositionally biased region" description="Polar residues" evidence="1">
    <location>
        <begin position="137"/>
        <end position="146"/>
    </location>
</feature>
<dbReference type="Proteomes" id="UP000001595">
    <property type="component" value="Chromosome 20"/>
</dbReference>
<evidence type="ECO:0000256" key="2">
    <source>
        <dbReference type="SAM" id="Phobius"/>
    </source>
</evidence>
<sequence>MKYPLMPLVNDLTFSFLVFWFCLPVGLLLFLLIVWLRFLLSQDSEENDSSVCLDWEPWSKGPAEFCWKGTLHGQEKERPCCLVFLESAGHWQWQKWMGETCQGGKRTLATMVPPWNPQLMSSSDRHVKASRGPSPSPASQMTSSPAGSRSSLGGHGSSEQAHGEKLANLIQRGLKAGLGRRVWVHIKEARFFPCPGDP</sequence>
<keyword evidence="2" id="KW-1133">Transmembrane helix</keyword>
<dbReference type="eggNOG" id="ENOG502SXJP">
    <property type="taxonomic scope" value="Eukaryota"/>
</dbReference>
<keyword evidence="4" id="KW-1185">Reference proteome</keyword>
<keyword evidence="2" id="KW-0812">Transmembrane</keyword>
<dbReference type="GO" id="GO:0050872">
    <property type="term" value="P:white fat cell differentiation"/>
    <property type="evidence" value="ECO:0007669"/>
    <property type="project" value="TreeGrafter"/>
</dbReference>
<dbReference type="InterPro" id="IPR027938">
    <property type="entry name" value="Adipogenin"/>
</dbReference>
<accession>H2P1W9</accession>
<reference evidence="3" key="2">
    <citation type="submission" date="2025-08" db="UniProtKB">
        <authorList>
            <consortium name="Ensembl"/>
        </authorList>
    </citation>
    <scope>IDENTIFICATION</scope>
</reference>
<keyword evidence="2" id="KW-0472">Membrane</keyword>
<evidence type="ECO:0000256" key="1">
    <source>
        <dbReference type="SAM" id="MobiDB-lite"/>
    </source>
</evidence>
<feature type="region of interest" description="Disordered" evidence="1">
    <location>
        <begin position="121"/>
        <end position="162"/>
    </location>
</feature>
<dbReference type="Pfam" id="PF15202">
    <property type="entry name" value="Adipogenin"/>
    <property type="match status" value="1"/>
</dbReference>
<evidence type="ECO:0000313" key="4">
    <source>
        <dbReference type="Proteomes" id="UP000001595"/>
    </source>
</evidence>
<dbReference type="PANTHER" id="PTHR38499">
    <property type="entry name" value="ADIPOGENIN"/>
    <property type="match status" value="1"/>
</dbReference>
<evidence type="ECO:0000313" key="3">
    <source>
        <dbReference type="Ensembl" id="ENSPPYP00000012286.2"/>
    </source>
</evidence>
<dbReference type="Ensembl" id="ENSPPYT00000012767.2">
    <property type="protein sequence ID" value="ENSPPYP00000012286.2"/>
    <property type="gene ID" value="ENSPPYG00000011001.2"/>
</dbReference>
<dbReference type="PANTHER" id="PTHR38499:SF1">
    <property type="entry name" value="ADIPOGENIN"/>
    <property type="match status" value="1"/>
</dbReference>
<reference evidence="3" key="3">
    <citation type="submission" date="2025-09" db="UniProtKB">
        <authorList>
            <consortium name="Ensembl"/>
        </authorList>
    </citation>
    <scope>IDENTIFICATION</scope>
</reference>
<dbReference type="InParanoid" id="H2P1W9"/>
<dbReference type="GO" id="GO:0005737">
    <property type="term" value="C:cytoplasm"/>
    <property type="evidence" value="ECO:0007669"/>
    <property type="project" value="TreeGrafter"/>
</dbReference>
<proteinExistence type="predicted"/>
<dbReference type="GeneTree" id="ENSGT00390000018723"/>
<dbReference type="GO" id="GO:0050873">
    <property type="term" value="P:brown fat cell differentiation"/>
    <property type="evidence" value="ECO:0007669"/>
    <property type="project" value="TreeGrafter"/>
</dbReference>
<dbReference type="HOGENOM" id="CLU_126314_0_0_1"/>
<dbReference type="GO" id="GO:0005811">
    <property type="term" value="C:lipid droplet"/>
    <property type="evidence" value="ECO:0007669"/>
    <property type="project" value="TreeGrafter"/>
</dbReference>